<accession>A0ABM8H6V6</accession>
<dbReference type="InterPro" id="IPR049790">
    <property type="entry name" value="Rv3655c/TadE"/>
</dbReference>
<evidence type="ECO:0000313" key="2">
    <source>
        <dbReference type="Proteomes" id="UP001321421"/>
    </source>
</evidence>
<organism evidence="1 2">
    <name type="scientific">Barrientosiimonas endolithica</name>
    <dbReference type="NCBI Taxonomy" id="1535208"/>
    <lineage>
        <taxon>Bacteria</taxon>
        <taxon>Bacillati</taxon>
        <taxon>Actinomycetota</taxon>
        <taxon>Actinomycetes</taxon>
        <taxon>Micrococcales</taxon>
        <taxon>Dermacoccaceae</taxon>
        <taxon>Barrientosiimonas</taxon>
    </lineage>
</organism>
<dbReference type="NCBIfam" id="NF041390">
    <property type="entry name" value="TadE_Rv3655c"/>
    <property type="match status" value="1"/>
</dbReference>
<proteinExistence type="predicted"/>
<evidence type="ECO:0000313" key="1">
    <source>
        <dbReference type="EMBL" id="BDZ56575.1"/>
    </source>
</evidence>
<protein>
    <recommendedName>
        <fullName evidence="3">Pilus assembly protein TadE</fullName>
    </recommendedName>
</protein>
<sequence length="122" mass="12266">MARSRARTDAGMVTAELATALTALVLVLVLSLSALVAGVDLIRCTDAARVGARAAARGDDPQQVRALVLAAAPDGATVTVADRGQAQVEVTVRSRPRGPVGVLLGSDLSARAVAVKEGADAP</sequence>
<name>A0ABM8H6V6_9MICO</name>
<evidence type="ECO:0008006" key="3">
    <source>
        <dbReference type="Google" id="ProtNLM"/>
    </source>
</evidence>
<gene>
    <name evidence="1" type="ORF">GCM10025872_02320</name>
</gene>
<reference evidence="2" key="1">
    <citation type="journal article" date="2019" name="Int. J. Syst. Evol. Microbiol.">
        <title>The Global Catalogue of Microorganisms (GCM) 10K type strain sequencing project: providing services to taxonomists for standard genome sequencing and annotation.</title>
        <authorList>
            <consortium name="The Broad Institute Genomics Platform"/>
            <consortium name="The Broad Institute Genome Sequencing Center for Infectious Disease"/>
            <person name="Wu L."/>
            <person name="Ma J."/>
        </authorList>
    </citation>
    <scope>NUCLEOTIDE SEQUENCE [LARGE SCALE GENOMIC DNA]</scope>
    <source>
        <strain evidence="2">NBRC 110608</strain>
    </source>
</reference>
<keyword evidence="2" id="KW-1185">Reference proteome</keyword>
<dbReference type="Proteomes" id="UP001321421">
    <property type="component" value="Chromosome"/>
</dbReference>
<dbReference type="EMBL" id="AP027735">
    <property type="protein sequence ID" value="BDZ56575.1"/>
    <property type="molecule type" value="Genomic_DNA"/>
</dbReference>